<dbReference type="AlphaFoldDB" id="A0A1T5KA89"/>
<keyword evidence="1" id="KW-0732">Signal</keyword>
<organism evidence="3 4">
    <name type="scientific">Ohtaekwangia koreensis</name>
    <dbReference type="NCBI Taxonomy" id="688867"/>
    <lineage>
        <taxon>Bacteria</taxon>
        <taxon>Pseudomonadati</taxon>
        <taxon>Bacteroidota</taxon>
        <taxon>Cytophagia</taxon>
        <taxon>Cytophagales</taxon>
        <taxon>Fulvivirgaceae</taxon>
        <taxon>Ohtaekwangia</taxon>
    </lineage>
</organism>
<evidence type="ECO:0000256" key="1">
    <source>
        <dbReference type="SAM" id="SignalP"/>
    </source>
</evidence>
<evidence type="ECO:0000313" key="3">
    <source>
        <dbReference type="EMBL" id="SKC60627.1"/>
    </source>
</evidence>
<proteinExistence type="predicted"/>
<dbReference type="EMBL" id="FUZU01000001">
    <property type="protein sequence ID" value="SKC60627.1"/>
    <property type="molecule type" value="Genomic_DNA"/>
</dbReference>
<accession>A0A1T5KA89</accession>
<protein>
    <submittedName>
        <fullName evidence="3">Outer membrane protein beta-barrel domain-containing protein</fullName>
    </submittedName>
</protein>
<dbReference type="STRING" id="688867.SAMN05660236_1972"/>
<dbReference type="Pfam" id="PF13568">
    <property type="entry name" value="OMP_b-brl_2"/>
    <property type="match status" value="1"/>
</dbReference>
<dbReference type="Proteomes" id="UP000190961">
    <property type="component" value="Unassembled WGS sequence"/>
</dbReference>
<name>A0A1T5KA89_9BACT</name>
<dbReference type="RefSeq" id="WP_079686477.1">
    <property type="nucleotide sequence ID" value="NZ_FUZU01000001.1"/>
</dbReference>
<dbReference type="Gene3D" id="1.25.40.10">
    <property type="entry name" value="Tetratricopeptide repeat domain"/>
    <property type="match status" value="1"/>
</dbReference>
<dbReference type="OrthoDB" id="977825at2"/>
<keyword evidence="4" id="KW-1185">Reference proteome</keyword>
<reference evidence="3 4" key="1">
    <citation type="submission" date="2017-02" db="EMBL/GenBank/DDBJ databases">
        <authorList>
            <person name="Peterson S.W."/>
        </authorList>
    </citation>
    <scope>NUCLEOTIDE SEQUENCE [LARGE SCALE GENOMIC DNA]</scope>
    <source>
        <strain evidence="3 4">DSM 25262</strain>
    </source>
</reference>
<feature type="chain" id="PRO_5012369011" evidence="1">
    <location>
        <begin position="25"/>
        <end position="388"/>
    </location>
</feature>
<evidence type="ECO:0000259" key="2">
    <source>
        <dbReference type="Pfam" id="PF13568"/>
    </source>
</evidence>
<dbReference type="InterPro" id="IPR025665">
    <property type="entry name" value="Beta-barrel_OMP_2"/>
</dbReference>
<evidence type="ECO:0000313" key="4">
    <source>
        <dbReference type="Proteomes" id="UP000190961"/>
    </source>
</evidence>
<gene>
    <name evidence="3" type="ORF">SAMN05660236_1972</name>
</gene>
<feature type="domain" description="Outer membrane protein beta-barrel" evidence="2">
    <location>
        <begin position="127"/>
        <end position="308"/>
    </location>
</feature>
<dbReference type="InterPro" id="IPR011990">
    <property type="entry name" value="TPR-like_helical_dom_sf"/>
</dbReference>
<feature type="signal peptide" evidence="1">
    <location>
        <begin position="1"/>
        <end position="24"/>
    </location>
</feature>
<sequence>MIRPLTKPFFLLVFSLMGLFPAFAQDECELVLNRAIEEFNAGHHYGIPAMLNECLERNQNREWRQRAYLLLAETYLLLEDPFGAEKSYLEVLRANPEYKTDEARDPIDLVYLSSKFTSTPIFTLSAKIGPNISIIRKLVDRGTYASEVNKQYRLKPGFQVGVGVDWNYSERLSVMLEGNFVYSAYRQRISGQFDRDESSFFDRQTWVRIPLSIKYSAAQGQYRPYGYIGSSFDLLLGDRATIQYKDQNYNPETNRVESIDRESPILKYKSKRNAINYSVFVGGGVKYKLKLDYIFADLRYSFGMTNIVDQDNSIFDYNKGQSPVTEGFQDSGDGTFRWGHIDDLFRMDNLFISVGYIHPLYKPRKLKKAHSKSVLRSIKRQGDEVKVD</sequence>